<dbReference type="RefSeq" id="WP_149688834.1">
    <property type="nucleotide sequence ID" value="NZ_SDPQ02000002.1"/>
</dbReference>
<evidence type="ECO:0000313" key="2">
    <source>
        <dbReference type="Proteomes" id="UP000380867"/>
    </source>
</evidence>
<dbReference type="OrthoDB" id="9773478at2"/>
<dbReference type="CDD" id="cd10787">
    <property type="entry name" value="LamB_YcsF_like"/>
    <property type="match status" value="1"/>
</dbReference>
<organism evidence="1 2">
    <name type="scientific">Aeromicrobium ginsengisoli</name>
    <dbReference type="NCBI Taxonomy" id="363867"/>
    <lineage>
        <taxon>Bacteria</taxon>
        <taxon>Bacillati</taxon>
        <taxon>Actinomycetota</taxon>
        <taxon>Actinomycetes</taxon>
        <taxon>Propionibacteriales</taxon>
        <taxon>Nocardioidaceae</taxon>
        <taxon>Aeromicrobium</taxon>
    </lineage>
</organism>
<reference evidence="1" key="1">
    <citation type="submission" date="2019-09" db="EMBL/GenBank/DDBJ databases">
        <authorList>
            <person name="Li J."/>
        </authorList>
    </citation>
    <scope>NUCLEOTIDE SEQUENCE [LARGE SCALE GENOMIC DNA]</scope>
    <source>
        <strain evidence="1">JCM 14732</strain>
    </source>
</reference>
<dbReference type="InterPro" id="IPR011330">
    <property type="entry name" value="Glyco_hydro/deAcase_b/a-brl"/>
</dbReference>
<dbReference type="GO" id="GO:0005975">
    <property type="term" value="P:carbohydrate metabolic process"/>
    <property type="evidence" value="ECO:0007669"/>
    <property type="project" value="InterPro"/>
</dbReference>
<keyword evidence="2" id="KW-1185">Reference proteome</keyword>
<dbReference type="PANTHER" id="PTHR30292">
    <property type="entry name" value="UNCHARACTERIZED PROTEIN YBGL-RELATED"/>
    <property type="match status" value="1"/>
</dbReference>
<dbReference type="SUPFAM" id="SSF88713">
    <property type="entry name" value="Glycoside hydrolase/deacetylase"/>
    <property type="match status" value="1"/>
</dbReference>
<sequence length="238" mass="24883">MRIDLNADLGESWPRWDSGEDVALLDIVTSANVCCGAYAGDADLMRATCEAAVERGVSIGAQVGYPDRDNFGRLHLDMPSDELTGELLSQILLLDEIARAAGGGVAYIKPHGALYNRIVDDDVQAQAVVDALQGLATPLPLLGLPGSVSLSIAEASGIPIIREGFADRAYTSDGRLVPRSEPGAVLDDVEAVAAQAIRLMERVSSVCVHSDSPGAVELARAVRVALEAHGAELSSVIA</sequence>
<dbReference type="PANTHER" id="PTHR30292:SF0">
    <property type="entry name" value="5-OXOPROLINASE SUBUNIT A"/>
    <property type="match status" value="1"/>
</dbReference>
<dbReference type="EMBL" id="SDPQ02000002">
    <property type="protein sequence ID" value="KAA1397381.1"/>
    <property type="molecule type" value="Genomic_DNA"/>
</dbReference>
<dbReference type="InterPro" id="IPR005501">
    <property type="entry name" value="LamB/YcsF/PxpA-like"/>
</dbReference>
<proteinExistence type="predicted"/>
<dbReference type="Pfam" id="PF03746">
    <property type="entry name" value="LamB_YcsF"/>
    <property type="match status" value="1"/>
</dbReference>
<evidence type="ECO:0000313" key="1">
    <source>
        <dbReference type="EMBL" id="KAA1397381.1"/>
    </source>
</evidence>
<protein>
    <submittedName>
        <fullName evidence="1">LamB/YcsF family protein</fullName>
    </submittedName>
</protein>
<dbReference type="NCBIfam" id="NF003814">
    <property type="entry name" value="PRK05406.1-3"/>
    <property type="match status" value="1"/>
</dbReference>
<dbReference type="AlphaFoldDB" id="A0A5M4FEX7"/>
<dbReference type="Proteomes" id="UP000380867">
    <property type="component" value="Unassembled WGS sequence"/>
</dbReference>
<dbReference type="Gene3D" id="3.20.20.370">
    <property type="entry name" value="Glycoside hydrolase/deacetylase"/>
    <property type="match status" value="1"/>
</dbReference>
<gene>
    <name evidence="1" type="ORF">ESP70_008315</name>
</gene>
<comment type="caution">
    <text evidence="1">The sequence shown here is derived from an EMBL/GenBank/DDBJ whole genome shotgun (WGS) entry which is preliminary data.</text>
</comment>
<accession>A0A5M4FEX7</accession>
<name>A0A5M4FEX7_9ACTN</name>